<name>A0ABV6YQX2_UNCC1</name>
<gene>
    <name evidence="3" type="ORF">ACFL27_00120</name>
</gene>
<dbReference type="PANTHER" id="PTHR40048">
    <property type="entry name" value="RHAMNOSYL O-METHYLTRANSFERASE"/>
    <property type="match status" value="1"/>
</dbReference>
<evidence type="ECO:0000256" key="1">
    <source>
        <dbReference type="ARBA" id="ARBA00022603"/>
    </source>
</evidence>
<organism evidence="3 4">
    <name type="scientific">candidate division CSSED10-310 bacterium</name>
    <dbReference type="NCBI Taxonomy" id="2855610"/>
    <lineage>
        <taxon>Bacteria</taxon>
        <taxon>Bacteria division CSSED10-310</taxon>
    </lineage>
</organism>
<dbReference type="Gene3D" id="3.40.50.150">
    <property type="entry name" value="Vaccinia Virus protein VP39"/>
    <property type="match status" value="1"/>
</dbReference>
<dbReference type="GO" id="GO:0032259">
    <property type="term" value="P:methylation"/>
    <property type="evidence" value="ECO:0007669"/>
    <property type="project" value="UniProtKB-KW"/>
</dbReference>
<keyword evidence="1 3" id="KW-0489">Methyltransferase</keyword>
<comment type="caution">
    <text evidence="3">The sequence shown here is derived from an EMBL/GenBank/DDBJ whole genome shotgun (WGS) entry which is preliminary data.</text>
</comment>
<sequence length="264" mass="31070">MHVWLKQFIQRELITIKKLFWNHLNSICRKVAPFLDKIQEYLSFRKGCIFLDPHLFGIMGREPKFPRHCFSDYTHQLYFDALISKPKLIVELGTDYGVSTRVLLAAAENIGATLLSIDIKDCSGIDINEKYKKKWYFEQCDDVYFAQHKFDHWKSNQGIEGKIDFLFIDTSHLYDHTVQEIHVWFPKLSDHATVIFHDTNVRTFYRRHDSSFGIGWNNNRGVIRAIEEYLKTSLDEKVDFVGCVQGWAIKHNPLCVGYTIMKRI</sequence>
<dbReference type="GO" id="GO:0008168">
    <property type="term" value="F:methyltransferase activity"/>
    <property type="evidence" value="ECO:0007669"/>
    <property type="project" value="UniProtKB-KW"/>
</dbReference>
<evidence type="ECO:0000256" key="2">
    <source>
        <dbReference type="ARBA" id="ARBA00022679"/>
    </source>
</evidence>
<dbReference type="EMBL" id="JBHPBY010000001">
    <property type="protein sequence ID" value="MFC1848587.1"/>
    <property type="molecule type" value="Genomic_DNA"/>
</dbReference>
<evidence type="ECO:0000313" key="3">
    <source>
        <dbReference type="EMBL" id="MFC1848587.1"/>
    </source>
</evidence>
<evidence type="ECO:0000313" key="4">
    <source>
        <dbReference type="Proteomes" id="UP001594351"/>
    </source>
</evidence>
<dbReference type="Proteomes" id="UP001594351">
    <property type="component" value="Unassembled WGS sequence"/>
</dbReference>
<accession>A0ABV6YQX2</accession>
<reference evidence="3 4" key="1">
    <citation type="submission" date="2024-09" db="EMBL/GenBank/DDBJ databases">
        <title>Laminarin stimulates single cell rates of sulfate reduction while oxygen inhibits transcriptomic activity in coastal marine sediment.</title>
        <authorList>
            <person name="Lindsay M."/>
            <person name="Orcutt B."/>
            <person name="Emerson D."/>
            <person name="Stepanauskas R."/>
            <person name="D'Angelo T."/>
        </authorList>
    </citation>
    <scope>NUCLEOTIDE SEQUENCE [LARGE SCALE GENOMIC DNA]</scope>
    <source>
        <strain evidence="3">SAG AM-311-K15</strain>
    </source>
</reference>
<protein>
    <submittedName>
        <fullName evidence="3">Class I SAM-dependent methyltransferase</fullName>
        <ecNumber evidence="3">2.1.1.-</ecNumber>
    </submittedName>
</protein>
<dbReference type="InterPro" id="IPR029063">
    <property type="entry name" value="SAM-dependent_MTases_sf"/>
</dbReference>
<proteinExistence type="predicted"/>
<dbReference type="EC" id="2.1.1.-" evidence="3"/>
<dbReference type="SUPFAM" id="SSF53335">
    <property type="entry name" value="S-adenosyl-L-methionine-dependent methyltransferases"/>
    <property type="match status" value="1"/>
</dbReference>
<keyword evidence="2 3" id="KW-0808">Transferase</keyword>
<dbReference type="Pfam" id="PF13578">
    <property type="entry name" value="Methyltransf_24"/>
    <property type="match status" value="1"/>
</dbReference>
<dbReference type="PANTHER" id="PTHR40048:SF1">
    <property type="entry name" value="RHAMNOSYL O-METHYLTRANSFERASE"/>
    <property type="match status" value="1"/>
</dbReference>
<keyword evidence="4" id="KW-1185">Reference proteome</keyword>